<comment type="caution">
    <text evidence="3">The sequence shown here is derived from an EMBL/GenBank/DDBJ whole genome shotgun (WGS) entry which is preliminary data.</text>
</comment>
<evidence type="ECO:0000313" key="3">
    <source>
        <dbReference type="EMBL" id="GAA4977656.1"/>
    </source>
</evidence>
<dbReference type="PANTHER" id="PTHR30024">
    <property type="entry name" value="ALIPHATIC SULFONATES-BINDING PROTEIN-RELATED"/>
    <property type="match status" value="1"/>
</dbReference>
<dbReference type="EMBL" id="BAABIL010000242">
    <property type="protein sequence ID" value="GAA4977656.1"/>
    <property type="molecule type" value="Genomic_DNA"/>
</dbReference>
<dbReference type="SUPFAM" id="SSF53850">
    <property type="entry name" value="Periplasmic binding protein-like II"/>
    <property type="match status" value="1"/>
</dbReference>
<dbReference type="Proteomes" id="UP001501195">
    <property type="component" value="Unassembled WGS sequence"/>
</dbReference>
<accession>A0ABP9HSN6</accession>
<evidence type="ECO:0000259" key="2">
    <source>
        <dbReference type="Pfam" id="PF09084"/>
    </source>
</evidence>
<dbReference type="Gene3D" id="3.40.190.10">
    <property type="entry name" value="Periplasmic binding protein-like II"/>
    <property type="match status" value="3"/>
</dbReference>
<gene>
    <name evidence="3" type="ORF">GCM10023225_17870</name>
</gene>
<name>A0ABP9HSN6_9ACTN</name>
<dbReference type="PANTHER" id="PTHR30024:SF42">
    <property type="entry name" value="ALIPHATIC SULFONATES-BINDING PROTEIN-RELATED"/>
    <property type="match status" value="1"/>
</dbReference>
<organism evidence="3 4">
    <name type="scientific">Kineococcus glutinatus</name>
    <dbReference type="NCBI Taxonomy" id="1070872"/>
    <lineage>
        <taxon>Bacteria</taxon>
        <taxon>Bacillati</taxon>
        <taxon>Actinomycetota</taxon>
        <taxon>Actinomycetes</taxon>
        <taxon>Kineosporiales</taxon>
        <taxon>Kineosporiaceae</taxon>
        <taxon>Kineococcus</taxon>
    </lineage>
</organism>
<dbReference type="Pfam" id="PF09084">
    <property type="entry name" value="NMT1"/>
    <property type="match status" value="1"/>
</dbReference>
<keyword evidence="4" id="KW-1185">Reference proteome</keyword>
<feature type="domain" description="SsuA/THI5-like" evidence="2">
    <location>
        <begin position="58"/>
        <end position="247"/>
    </location>
</feature>
<keyword evidence="1" id="KW-0732">Signal</keyword>
<sequence length="318" mass="32901">MRPAPARRATVVALATTLALTACSGSSTTSAGEPTETVKVGTLRGQPHFYQPFLYERFAAEGVEFEVVTLDTTPALSDALVSGAVDFAVTGVTPTISSVAQDRDLKIVASAADGGSGFIGGEGIDTVQDLVGKKVGYVQGSAQEVALRLVLAENGVDPADVELVVVPVPEMAGAFTSGSIDAFFGVEIGVSIAEKAGGHEISDPYATPIGRVNIGLATTGALIEEDPELVQAVVDTHAETVEYMSANVDEWLPEMVTQFGGDQEILASALENFWLRADLSAEYQGQLEALAQEMAGLGLVDEAPTAADVVDASFAPVP</sequence>
<protein>
    <recommendedName>
        <fullName evidence="2">SsuA/THI5-like domain-containing protein</fullName>
    </recommendedName>
</protein>
<evidence type="ECO:0000256" key="1">
    <source>
        <dbReference type="SAM" id="SignalP"/>
    </source>
</evidence>
<dbReference type="PROSITE" id="PS51257">
    <property type="entry name" value="PROKAR_LIPOPROTEIN"/>
    <property type="match status" value="1"/>
</dbReference>
<reference evidence="4" key="1">
    <citation type="journal article" date="2019" name="Int. J. Syst. Evol. Microbiol.">
        <title>The Global Catalogue of Microorganisms (GCM) 10K type strain sequencing project: providing services to taxonomists for standard genome sequencing and annotation.</title>
        <authorList>
            <consortium name="The Broad Institute Genomics Platform"/>
            <consortium name="The Broad Institute Genome Sequencing Center for Infectious Disease"/>
            <person name="Wu L."/>
            <person name="Ma J."/>
        </authorList>
    </citation>
    <scope>NUCLEOTIDE SEQUENCE [LARGE SCALE GENOMIC DNA]</scope>
    <source>
        <strain evidence="4">JCM 18126</strain>
    </source>
</reference>
<dbReference type="RefSeq" id="WP_345712130.1">
    <property type="nucleotide sequence ID" value="NZ_BAABIL010000242.1"/>
</dbReference>
<evidence type="ECO:0000313" key="4">
    <source>
        <dbReference type="Proteomes" id="UP001501195"/>
    </source>
</evidence>
<proteinExistence type="predicted"/>
<feature type="signal peptide" evidence="1">
    <location>
        <begin position="1"/>
        <end position="31"/>
    </location>
</feature>
<dbReference type="InterPro" id="IPR015168">
    <property type="entry name" value="SsuA/THI5"/>
</dbReference>
<feature type="chain" id="PRO_5046734807" description="SsuA/THI5-like domain-containing protein" evidence="1">
    <location>
        <begin position="32"/>
        <end position="318"/>
    </location>
</feature>